<keyword evidence="5" id="KW-0812">Transmembrane</keyword>
<name>A0A5M6CNN4_9FLAO</name>
<dbReference type="PANTHER" id="PTHR32305:SF15">
    <property type="entry name" value="PROTEIN RHSA-RELATED"/>
    <property type="match status" value="1"/>
</dbReference>
<dbReference type="Pfam" id="PF05593">
    <property type="entry name" value="RHS_repeat"/>
    <property type="match status" value="1"/>
</dbReference>
<keyword evidence="2" id="KW-0964">Secreted</keyword>
<dbReference type="InterPro" id="IPR006530">
    <property type="entry name" value="YD"/>
</dbReference>
<protein>
    <recommendedName>
        <fullName evidence="6">Insecticide toxin TcdB middle/N-terminal domain-containing protein</fullName>
    </recommendedName>
</protein>
<dbReference type="InterPro" id="IPR028994">
    <property type="entry name" value="Integrin_alpha_N"/>
</dbReference>
<dbReference type="Gene3D" id="3.10.380.20">
    <property type="entry name" value="Novel toxin 21 (CdiA), C-terminal domain"/>
    <property type="match status" value="1"/>
</dbReference>
<proteinExistence type="predicted"/>
<evidence type="ECO:0000313" key="7">
    <source>
        <dbReference type="EMBL" id="KAA5535582.1"/>
    </source>
</evidence>
<dbReference type="InterPro" id="IPR028190">
    <property type="entry name" value="Ntox21"/>
</dbReference>
<comment type="subcellular location">
    <subcellularLocation>
        <location evidence="1">Secreted</location>
    </subcellularLocation>
</comment>
<dbReference type="Proteomes" id="UP000325141">
    <property type="component" value="Unassembled WGS sequence"/>
</dbReference>
<keyword evidence="8" id="KW-1185">Reference proteome</keyword>
<dbReference type="InterPro" id="IPR022385">
    <property type="entry name" value="Rhs_assc_core"/>
</dbReference>
<dbReference type="EMBL" id="VWSG01000004">
    <property type="protein sequence ID" value="KAA5535582.1"/>
    <property type="molecule type" value="Genomic_DNA"/>
</dbReference>
<evidence type="ECO:0000256" key="2">
    <source>
        <dbReference type="ARBA" id="ARBA00022525"/>
    </source>
</evidence>
<keyword evidence="3" id="KW-0843">Virulence</keyword>
<gene>
    <name evidence="7" type="ORF">F0460_07320</name>
</gene>
<dbReference type="InterPro" id="IPR003284">
    <property type="entry name" value="Sal_SpvB"/>
</dbReference>
<dbReference type="NCBIfam" id="TIGR03696">
    <property type="entry name" value="Rhs_assc_core"/>
    <property type="match status" value="1"/>
</dbReference>
<dbReference type="SUPFAM" id="SSF69318">
    <property type="entry name" value="Integrin alpha N-terminal domain"/>
    <property type="match status" value="1"/>
</dbReference>
<dbReference type="PANTHER" id="PTHR32305">
    <property type="match status" value="1"/>
</dbReference>
<keyword evidence="5" id="KW-1133">Transmembrane helix</keyword>
<dbReference type="RefSeq" id="WP_150011752.1">
    <property type="nucleotide sequence ID" value="NZ_VWSG01000004.1"/>
</dbReference>
<evidence type="ECO:0000256" key="5">
    <source>
        <dbReference type="SAM" id="Phobius"/>
    </source>
</evidence>
<dbReference type="Pfam" id="PF12256">
    <property type="entry name" value="TcdB_toxin_midN"/>
    <property type="match status" value="1"/>
</dbReference>
<dbReference type="NCBIfam" id="TIGR01643">
    <property type="entry name" value="YD_repeat_2x"/>
    <property type="match status" value="1"/>
</dbReference>
<dbReference type="GO" id="GO:0005737">
    <property type="term" value="C:cytoplasm"/>
    <property type="evidence" value="ECO:0007669"/>
    <property type="project" value="InterPro"/>
</dbReference>
<organism evidence="7 8">
    <name type="scientific">Paenimyroides baculatum</name>
    <dbReference type="NCBI Taxonomy" id="2608000"/>
    <lineage>
        <taxon>Bacteria</taxon>
        <taxon>Pseudomonadati</taxon>
        <taxon>Bacteroidota</taxon>
        <taxon>Flavobacteriia</taxon>
        <taxon>Flavobacteriales</taxon>
        <taxon>Flavobacteriaceae</taxon>
        <taxon>Paenimyroides</taxon>
    </lineage>
</organism>
<feature type="compositionally biased region" description="Polar residues" evidence="4">
    <location>
        <begin position="75"/>
        <end position="87"/>
    </location>
</feature>
<keyword evidence="5" id="KW-0472">Membrane</keyword>
<evidence type="ECO:0000256" key="4">
    <source>
        <dbReference type="SAM" id="MobiDB-lite"/>
    </source>
</evidence>
<dbReference type="InterPro" id="IPR022045">
    <property type="entry name" value="TcdB_toxin_mid/N"/>
</dbReference>
<dbReference type="GO" id="GO:0005576">
    <property type="term" value="C:extracellular region"/>
    <property type="evidence" value="ECO:0007669"/>
    <property type="project" value="UniProtKB-SubCell"/>
</dbReference>
<evidence type="ECO:0000259" key="6">
    <source>
        <dbReference type="Pfam" id="PF12256"/>
    </source>
</evidence>
<accession>A0A5M6CNN4</accession>
<sequence length="3666" mass="409075">MNASMNPLKFGYRILYYIIMFGIFFQFFAYPVYAMVEHFPYVAKSKYYIHYESPDDYLNSEAAKRTEPKEAAANNAASKTKPSSKSYRLSAPSAVSHAEETTIEIFSQDKSGTIGYANNSNSDDPSDNIFSFNIEKQILAEKEIRLSYEVYGIENVSGISRSINENNATGGYVVKKNSKWNHLEETISLNQLKDGVNHLLFTAFENKSANYKVKNVSIKAVPIADQKLVALADGAVVYTKDNKAYLKGSVLTGGFDLYVNNEKVAVKNNEFETIVAHASGTNQIDLQLKKQGTVVYSEQVQLTEASEAAVHTFKKAEGYSLIKELDDKSYGFTLEEVGFNIKKESYEKVEQITVQKLRAIDLAPLGTNIINVTQNKSGYRFLPEGAKFKENAQVTVKFDKTLLPSGYNAQDVKILYFDMDQRRWLSVPTDTIMADQDKVVGLTDHFTDYIAGIIQSPESPETSSFTPTSISDIQVANPTANIVQVQPPTANQKGDGTLEFPINVPAGRNGMQPNLSVSYNNNGSSGPFGYGWDIAYPYISVETKYGVPVYDPQKETESYLLNGEELMMESGSGYYQPQRSASSSAVPNRTGSVKMFYPKVEGSFSKIQRIGSSPSTYTWVVWDKSGTKYQYDMPLRGSSSTNIGKWYLTRVTDKNGNYIQYYPHVETHPTGNLSGGVEMRLMRIEYTHHQNHPFNDPEWRIYKVQFEYKKNNYARPDANFNYRYGFKEVNAGQVDYIKVTCDRHDDIALNKSCNYDVEYHFNYGNGAFGKRLLNSITTKNLQKIDNGNQGGAVTGTEEYTHNFEYYNDAAGGLFGAEETIPVTSDFPNEKHATLSSTIEDYTTSEINFGAGFTVLPNPPAYLPFSYGGTINFGFPTKLKTDSSPSMMLLDIDGDGLDDKVVKIGNTVKYRKNINGTGFSQNLYQTHHISDLGFSESTTKSDKELSLSLMFVNLNASKSHTNNISRTFLADVNSDGLIDFVSDKIVYFNRIDPNSGAPTFTCDSSLTPNLILKEGAVDPGISPPLPPLSTDGDFLDVVKVWVAPKPGQIEITGDISKAFVASNNGIRYSIETSADNAPSPWQIWHPNRSPIKINVKVPLVPWNPSSPLVLHPIPFPNYTKDYLLAPTLLVNNTQSISKTATVNTGDHIYFRVNSSQEPNERVNVNWDPVIKYISPTSSAPSKFSEAFLYGDSVLEALPVFEPGNYRIQWPHDNTLNLDTNVEITVRGYKLDQNGNKTALSGSSSGNITLDFIKSKNLPSRNLQVGPVSWSTNIDTDNPDTYGYVDIEVTAKGPVNWKRFDSAFMPKLININIPNDPGRYIVPRYLMQDDPLTYYPKSVFPAGAVVSINNAFSLPACQGENECNDKVITLIVTDNNGTIPMATNGLAARFEYRVNDDGNIIGVKQYANPHSEESQDVSTAPAFINPNPGIEYSFEYYTDNYLVATALNHYQNNSGLLHMTYDAPMQSPHISGVSGGFNKGNISTLTPEESGLGTLYKGWGQFAYKGANPDQNFTPIEKSFISRNALAGTSSKNTPSAAEQSAANGIKNQLQNATVEDLEYDFENDKFKVGGANVSLNENQQEAMKHFVLLRSDRADSAWSLHKDLFVGSSEMSPYLSYENEGKALTKVLDPTANCTYGAVSIVKESYSESKSQGASIGFGTLTRSKSKSNGITNQMNDYFDVNGDGYPDIVGSQIQLTTPRGGLSTANYLNKGLMTTTTSSGSGDGLGGGTAHIATVLDKYGNSSAFKIGTSTSFSVNAGLNEFKTDSKPEGALVDINGDGLIDLIKENGVIELNTAKSYVPSMWTGYNVHKLSETRSHGYSVGGGIQQIVGKSLSNLDLSLGISGSTSNTYDKNDFVDFNGDGLPDYISGNGISFNYGTYHSSYASLPYNSKSSSTAFGTTVNLSVLIPIQLAILPFIIKVGGGGGKSWGSNLNQQNVSFRDFDGDGYTDIVRSDTENEVKVQFSKIRRTNMLKQVKNPTGSVITMDYATENTLSKTPFGPNYKMPFKKWVLSEVKVNDNFAGDGENEQHYAFEYQNGLKDRRERKFLGFGEVTTYQLDKNGGVYRSNMQEYVLNDMTAGEVYLAGNSSDSRKYQYIGNLLKRETTKDGMNRLLSVSENEYSYYSLQPNASASFTTNSAPSVTYTDTSRILPLVNRTKSMVFHYNGNSTSVAHQDLNSSVFETYDRYGNVTFYLDEYFLNGAAMTYHYIDTPTKYIVNIPASHRVGGYQRYSTTEIDPNTGNITKIHRYKDYSNNPAEKATTDLAYDSLGNLTQVTLPAALNNQRMSFTYVYDNTFKQFVTQVTDAYGFSSSTVYDHFGMPLVQTDINGVQFINSYDPLRRVKEFKGPYNNHWTIRNEYKTVPGSNLRYAITKHNIFDEFATPGEQVLHTSSFADGLGRIIQTKKQLALEQDPNCTTPGSGYRFAVSGRQVYDEFGRVIESYLGQERIDCNGVFNDFLETYTGLTHTIDEKSSVTYDMQDRVIQNHVHGLNATTSFEYGAEQDHHYTTRSFEQITLPEGNRTKTFKDERGRVTNTWQIDTTTGNRLSTLYFYNNINELLSVKDADNQTTSYTYDNFGQKTQTVHPDNGRSKFEYDLSGKLTKSTNQNLINAGNKWIVYDYNFNQLTNINYPAFIDDHNIQHSQYDVSYTYGTAVGNKGKVIHVNDLTGERDFTYGALGEVTAEQRLLTSQTGNMMFNTQYRYDSWGRILELTYPDGEKVNYGYNSVGQLKSIQSNDQIYLKDVKYNFFDQPTEILYGNDMVTLNEYDITQRVRAMQLNRPDQYNSTLMRSVYSYDRNQNITQIRNGVSQHDILQLGGVFDKNYTYDKFNRLKVAKGGWSGYKDDHQFELKMEYNNTHGIVKKDQYHTSSLAGGETNNSYRADYSYNSGRPHAVEKIEYNNIMGSQSAVADFTYDANGNMLNYDTNFGRFSTRDMVWDAQNRLAAVIDNESKASHYIYDHAGERTFKSEGNINIASVGGQDIYSVLDYTSYVMYPSGYMVVDANKDEYSKHYYINGKRFASRLQPGINQFVYSSKNANSNAQASNQLSGLGQQMGVQNTTYSINIGNNEADCLLQINALRANYVSVNNPSTYSVQHCINEIDRLKNLANASTTDTYTMCEALKEINKYVCVPVTPGNPGTNTPNPTPNPGNVPGAQQTDCLTELNILINQFRNSTEAQQYYSWYTCTVNCFETNREFLNANFACYERLIYGDGILTGDCLSVIAGCGCINIPDEKVLDSCPVKALMYIDNNLRSDLTNSCAVYNYVINNFDCVDLPGSEAPHNPHHPDIDDDWKDDTSINGPAEDGPYDEYLRKPIWWYHTDHLGSSTYLTDYFGRPSHYYETLPFGEMMVEHNQSANVQSGVGYDNKFKFNGKELDDATQMYYYGARYYDPRISIFVSVDPLAEQTMTPYQYVHNNPIMFTDPTGMSAEGPGDGNKERPNWASRTWSTIKSWFRGGSEYQSIPKNNPKSKSPIEFGELEFNGYELEAGDSWYENGVTSTVVNSTTVVNQPNVGDPYYSFIYPSDMGSWGQAGSDGKIWIGCMSCHGDNGAYREAAYNSQEALAGHIAAFVLNSVIFGGNISAAKTSETHLRSTVGAARSGFSKLPKGFKETKEFGYQHGQKVYQYKNKFYSRDIDSHNGGAWKVFENNGGRLNRIGTADEFLNIFKQ</sequence>
<feature type="transmembrane region" description="Helical" evidence="5">
    <location>
        <begin position="14"/>
        <end position="36"/>
    </location>
</feature>
<reference evidence="7 8" key="1">
    <citation type="submission" date="2019-09" db="EMBL/GenBank/DDBJ databases">
        <title>Genome sequence and assembly of Flavobacterium sp.</title>
        <authorList>
            <person name="Chhetri G."/>
        </authorList>
    </citation>
    <scope>NUCLEOTIDE SEQUENCE [LARGE SCALE GENOMIC DNA]</scope>
    <source>
        <strain evidence="7 8">SNL9</strain>
    </source>
</reference>
<dbReference type="CDD" id="cd20685">
    <property type="entry name" value="CdiA-CT_Ecl_RNase-like"/>
    <property type="match status" value="1"/>
</dbReference>
<dbReference type="InterPro" id="IPR031325">
    <property type="entry name" value="RHS_repeat"/>
</dbReference>
<dbReference type="InterPro" id="IPR038181">
    <property type="entry name" value="Ntox21_sf"/>
</dbReference>
<dbReference type="Pfam" id="PF03534">
    <property type="entry name" value="SpvB"/>
    <property type="match status" value="1"/>
</dbReference>
<dbReference type="InterPro" id="IPR050708">
    <property type="entry name" value="T6SS_VgrG/RHS"/>
</dbReference>
<feature type="domain" description="Insecticide toxin TcdB middle/N-terminal" evidence="6">
    <location>
        <begin position="1933"/>
        <end position="2055"/>
    </location>
</feature>
<evidence type="ECO:0000313" key="8">
    <source>
        <dbReference type="Proteomes" id="UP000325141"/>
    </source>
</evidence>
<evidence type="ECO:0000256" key="1">
    <source>
        <dbReference type="ARBA" id="ARBA00004613"/>
    </source>
</evidence>
<comment type="caution">
    <text evidence="7">The sequence shown here is derived from an EMBL/GenBank/DDBJ whole genome shotgun (WGS) entry which is preliminary data.</text>
</comment>
<dbReference type="Gene3D" id="2.180.10.10">
    <property type="entry name" value="RHS repeat-associated core"/>
    <property type="match status" value="3"/>
</dbReference>
<evidence type="ECO:0000256" key="3">
    <source>
        <dbReference type="ARBA" id="ARBA00023026"/>
    </source>
</evidence>
<feature type="region of interest" description="Disordered" evidence="4">
    <location>
        <begin position="68"/>
        <end position="89"/>
    </location>
</feature>